<proteinExistence type="predicted"/>
<dbReference type="AlphaFoldDB" id="A0A2V2YSR3"/>
<accession>A0A2V2YSR3</accession>
<evidence type="ECO:0000313" key="1">
    <source>
        <dbReference type="EMBL" id="PWW01199.1"/>
    </source>
</evidence>
<sequence length="83" mass="9565">MNMATFYHMALRMKTDPKAFIAASEQAYDLILQGKTPADDASWFAWGTDRLPQWQPIPDPPEEFCLVSFLHPYMESQPFVRAV</sequence>
<dbReference type="RefSeq" id="WP_110044691.1">
    <property type="nucleotide sequence ID" value="NZ_CP054613.1"/>
</dbReference>
<dbReference type="EMBL" id="QGTQ01000010">
    <property type="protein sequence ID" value="PWW01199.1"/>
    <property type="molecule type" value="Genomic_DNA"/>
</dbReference>
<name>A0A2V2YSR3_9BACL</name>
<organism evidence="1 2">
    <name type="scientific">Paenibacillus cellulosilyticus</name>
    <dbReference type="NCBI Taxonomy" id="375489"/>
    <lineage>
        <taxon>Bacteria</taxon>
        <taxon>Bacillati</taxon>
        <taxon>Bacillota</taxon>
        <taxon>Bacilli</taxon>
        <taxon>Bacillales</taxon>
        <taxon>Paenibacillaceae</taxon>
        <taxon>Paenibacillus</taxon>
    </lineage>
</organism>
<reference evidence="1 2" key="1">
    <citation type="submission" date="2018-05" db="EMBL/GenBank/DDBJ databases">
        <title>Genomic Encyclopedia of Type Strains, Phase III (KMG-III): the genomes of soil and plant-associated and newly described type strains.</title>
        <authorList>
            <person name="Whitman W."/>
        </authorList>
    </citation>
    <scope>NUCLEOTIDE SEQUENCE [LARGE SCALE GENOMIC DNA]</scope>
    <source>
        <strain evidence="1 2">CECT 5696</strain>
    </source>
</reference>
<evidence type="ECO:0000313" key="2">
    <source>
        <dbReference type="Proteomes" id="UP000246635"/>
    </source>
</evidence>
<protein>
    <submittedName>
        <fullName evidence="1">Uncharacterized protein</fullName>
    </submittedName>
</protein>
<dbReference type="Proteomes" id="UP000246635">
    <property type="component" value="Unassembled WGS sequence"/>
</dbReference>
<gene>
    <name evidence="1" type="ORF">DFQ01_11089</name>
</gene>
<keyword evidence="2" id="KW-1185">Reference proteome</keyword>
<comment type="caution">
    <text evidence="1">The sequence shown here is derived from an EMBL/GenBank/DDBJ whole genome shotgun (WGS) entry which is preliminary data.</text>
</comment>